<dbReference type="EMBL" id="CADEAL010004025">
    <property type="protein sequence ID" value="CAB1449725.1"/>
    <property type="molecule type" value="Genomic_DNA"/>
</dbReference>
<dbReference type="Proteomes" id="UP001153269">
    <property type="component" value="Unassembled WGS sequence"/>
</dbReference>
<proteinExistence type="predicted"/>
<feature type="region of interest" description="Disordered" evidence="1">
    <location>
        <begin position="1"/>
        <end position="35"/>
    </location>
</feature>
<name>A0A9N7VK51_PLEPL</name>
<evidence type="ECO:0000313" key="3">
    <source>
        <dbReference type="Proteomes" id="UP001153269"/>
    </source>
</evidence>
<reference evidence="2" key="1">
    <citation type="submission" date="2020-03" db="EMBL/GenBank/DDBJ databases">
        <authorList>
            <person name="Weist P."/>
        </authorList>
    </citation>
    <scope>NUCLEOTIDE SEQUENCE</scope>
</reference>
<evidence type="ECO:0000256" key="1">
    <source>
        <dbReference type="SAM" id="MobiDB-lite"/>
    </source>
</evidence>
<organism evidence="2 3">
    <name type="scientific">Pleuronectes platessa</name>
    <name type="common">European plaice</name>
    <dbReference type="NCBI Taxonomy" id="8262"/>
    <lineage>
        <taxon>Eukaryota</taxon>
        <taxon>Metazoa</taxon>
        <taxon>Chordata</taxon>
        <taxon>Craniata</taxon>
        <taxon>Vertebrata</taxon>
        <taxon>Euteleostomi</taxon>
        <taxon>Actinopterygii</taxon>
        <taxon>Neopterygii</taxon>
        <taxon>Teleostei</taxon>
        <taxon>Neoteleostei</taxon>
        <taxon>Acanthomorphata</taxon>
        <taxon>Carangaria</taxon>
        <taxon>Pleuronectiformes</taxon>
        <taxon>Pleuronectoidei</taxon>
        <taxon>Pleuronectidae</taxon>
        <taxon>Pleuronectes</taxon>
    </lineage>
</organism>
<comment type="caution">
    <text evidence="2">The sequence shown here is derived from an EMBL/GenBank/DDBJ whole genome shotgun (WGS) entry which is preliminary data.</text>
</comment>
<accession>A0A9N7VK51</accession>
<feature type="compositionally biased region" description="Polar residues" evidence="1">
    <location>
        <begin position="17"/>
        <end position="29"/>
    </location>
</feature>
<evidence type="ECO:0000313" key="2">
    <source>
        <dbReference type="EMBL" id="CAB1449725.1"/>
    </source>
</evidence>
<protein>
    <submittedName>
        <fullName evidence="2">Uncharacterized protein</fullName>
    </submittedName>
</protein>
<gene>
    <name evidence="2" type="ORF">PLEPLA_LOCUS37410</name>
</gene>
<sequence>MGAAAAPEGWRGRVSETIEQQQRHSSAACWTSDEPENSSWMRQRLESWHIPSATESVVLCSQNWRVMGLQCILLAEHEHNKAQTLAVCRRYGHLTNFRFLTCSRCSLQTQPRFKRSWKSESNKTLKI</sequence>
<dbReference type="AlphaFoldDB" id="A0A9N7VK51"/>
<keyword evidence="3" id="KW-1185">Reference proteome</keyword>